<dbReference type="RefSeq" id="WP_117624602.1">
    <property type="nucleotide sequence ID" value="NZ_QRQF01000018.1"/>
</dbReference>
<evidence type="ECO:0000313" key="1">
    <source>
        <dbReference type="EMBL" id="RGL91142.1"/>
    </source>
</evidence>
<accession>A0A3E4TKS2</accession>
<dbReference type="EMBL" id="QSSQ01000090">
    <property type="protein sequence ID" value="RGL91142.1"/>
    <property type="molecule type" value="Genomic_DNA"/>
</dbReference>
<evidence type="ECO:0000313" key="2">
    <source>
        <dbReference type="Proteomes" id="UP000261257"/>
    </source>
</evidence>
<sequence length="367" mass="42432">MGLNYKCPECGTALGFEGLCWSCRAKHHREEVNNWSLQEIEEKKKQVIEKLKVTEKDKFFSSDEYELFNDLMTRGIDCKEIARVACKREIYYPSELYYKADGEIRDKLIEKLMATTSENEGSRLLGCLAMVGDEKAQGVLYELKKNPRPWRKKLYVDSDVYAEEAGWTFDSKNEYIKLTYDKCFSFELGKTRNENGTFIARKRGEKCPHCGCELVDILVLDGRDERFAFLGLDGIITASCCPNCVTLSEGISNRFTLDGKSEILEYDGTDENYYSDEYLNAMAENRLVISEKERPLFYGAFNNDVNTIGGFANWVQDWEYRECPECGRKMKYLAQIHWDTIEDCAEGTLFIEICPDCKIITMFHQQT</sequence>
<gene>
    <name evidence="1" type="ORF">DXC39_33775</name>
</gene>
<comment type="caution">
    <text evidence="1">The sequence shown here is derived from an EMBL/GenBank/DDBJ whole genome shotgun (WGS) entry which is preliminary data.</text>
</comment>
<evidence type="ECO:0008006" key="3">
    <source>
        <dbReference type="Google" id="ProtNLM"/>
    </source>
</evidence>
<dbReference type="AlphaFoldDB" id="A0A3E4TKS2"/>
<dbReference type="Proteomes" id="UP000261257">
    <property type="component" value="Unassembled WGS sequence"/>
</dbReference>
<name>A0A3E4TKS2_9FIRM</name>
<protein>
    <recommendedName>
        <fullName evidence="3">DUF1963 domain-containing protein</fullName>
    </recommendedName>
</protein>
<reference evidence="1 2" key="1">
    <citation type="submission" date="2018-08" db="EMBL/GenBank/DDBJ databases">
        <title>A genome reference for cultivated species of the human gut microbiota.</title>
        <authorList>
            <person name="Zou Y."/>
            <person name="Xue W."/>
            <person name="Luo G."/>
        </authorList>
    </citation>
    <scope>NUCLEOTIDE SEQUENCE [LARGE SCALE GENOMIC DNA]</scope>
    <source>
        <strain evidence="1 2">TF05-11AC</strain>
    </source>
</reference>
<proteinExistence type="predicted"/>
<organism evidence="1 2">
    <name type="scientific">Hungatella hathewayi</name>
    <dbReference type="NCBI Taxonomy" id="154046"/>
    <lineage>
        <taxon>Bacteria</taxon>
        <taxon>Bacillati</taxon>
        <taxon>Bacillota</taxon>
        <taxon>Clostridia</taxon>
        <taxon>Lachnospirales</taxon>
        <taxon>Lachnospiraceae</taxon>
        <taxon>Hungatella</taxon>
    </lineage>
</organism>